<dbReference type="Pfam" id="PF01594">
    <property type="entry name" value="AI-2E_transport"/>
    <property type="match status" value="1"/>
</dbReference>
<dbReference type="PANTHER" id="PTHR21716:SF53">
    <property type="entry name" value="PERMEASE PERM-RELATED"/>
    <property type="match status" value="1"/>
</dbReference>
<keyword evidence="5 9" id="KW-0812">Transmembrane</keyword>
<evidence type="ECO:0000256" key="1">
    <source>
        <dbReference type="ARBA" id="ARBA00004651"/>
    </source>
</evidence>
<dbReference type="GO" id="GO:0055085">
    <property type="term" value="P:transmembrane transport"/>
    <property type="evidence" value="ECO:0007669"/>
    <property type="project" value="TreeGrafter"/>
</dbReference>
<reference evidence="11 12" key="1">
    <citation type="submission" date="2018-10" db="EMBL/GenBank/DDBJ databases">
        <title>Genomic Encyclopedia of Archaeal and Bacterial Type Strains, Phase II (KMG-II): from individual species to whole genera.</title>
        <authorList>
            <person name="Goeker M."/>
        </authorList>
    </citation>
    <scope>NUCLEOTIDE SEQUENCE [LARGE SCALE GENOMIC DNA]</scope>
    <source>
        <strain evidence="11 12">DSM 14954</strain>
    </source>
</reference>
<dbReference type="GO" id="GO:0005886">
    <property type="term" value="C:plasma membrane"/>
    <property type="evidence" value="ECO:0007669"/>
    <property type="project" value="UniProtKB-SubCell"/>
</dbReference>
<feature type="transmembrane region" description="Helical" evidence="9">
    <location>
        <begin position="69"/>
        <end position="89"/>
    </location>
</feature>
<dbReference type="Proteomes" id="UP000278962">
    <property type="component" value="Unassembled WGS sequence"/>
</dbReference>
<evidence type="ECO:0000313" key="12">
    <source>
        <dbReference type="Proteomes" id="UP000278962"/>
    </source>
</evidence>
<feature type="domain" description="Zinc-ribbon" evidence="10">
    <location>
        <begin position="413"/>
        <end position="434"/>
    </location>
</feature>
<evidence type="ECO:0000256" key="9">
    <source>
        <dbReference type="SAM" id="Phobius"/>
    </source>
</evidence>
<evidence type="ECO:0000313" key="11">
    <source>
        <dbReference type="EMBL" id="RKQ92459.1"/>
    </source>
</evidence>
<dbReference type="Pfam" id="PF13240">
    <property type="entry name" value="Zn_Ribbon_1"/>
    <property type="match status" value="1"/>
</dbReference>
<dbReference type="InterPro" id="IPR026870">
    <property type="entry name" value="Zinc_ribbon_dom"/>
</dbReference>
<feature type="transmembrane region" description="Helical" evidence="9">
    <location>
        <begin position="354"/>
        <end position="381"/>
    </location>
</feature>
<gene>
    <name evidence="11" type="ORF">C8N24_2306</name>
</gene>
<feature type="transmembrane region" description="Helical" evidence="9">
    <location>
        <begin position="282"/>
        <end position="306"/>
    </location>
</feature>
<evidence type="ECO:0000256" key="8">
    <source>
        <dbReference type="SAM" id="MobiDB-lite"/>
    </source>
</evidence>
<evidence type="ECO:0000256" key="7">
    <source>
        <dbReference type="ARBA" id="ARBA00023136"/>
    </source>
</evidence>
<feature type="transmembrane region" description="Helical" evidence="9">
    <location>
        <begin position="194"/>
        <end position="213"/>
    </location>
</feature>
<evidence type="ECO:0000256" key="5">
    <source>
        <dbReference type="ARBA" id="ARBA00022692"/>
    </source>
</evidence>
<evidence type="ECO:0000256" key="3">
    <source>
        <dbReference type="ARBA" id="ARBA00022448"/>
    </source>
</evidence>
<evidence type="ECO:0000256" key="2">
    <source>
        <dbReference type="ARBA" id="ARBA00009773"/>
    </source>
</evidence>
<protein>
    <submittedName>
        <fullName evidence="11">Putative PurR-regulated permease PerM</fullName>
    </submittedName>
</protein>
<feature type="transmembrane region" description="Helical" evidence="9">
    <location>
        <begin position="253"/>
        <end position="276"/>
    </location>
</feature>
<comment type="similarity">
    <text evidence="2">Belongs to the autoinducer-2 exporter (AI-2E) (TC 2.A.86) family.</text>
</comment>
<dbReference type="AlphaFoldDB" id="A0A660LCY6"/>
<feature type="region of interest" description="Disordered" evidence="8">
    <location>
        <begin position="1"/>
        <end position="33"/>
    </location>
</feature>
<organism evidence="11 12">
    <name type="scientific">Solirubrobacter pauli</name>
    <dbReference type="NCBI Taxonomy" id="166793"/>
    <lineage>
        <taxon>Bacteria</taxon>
        <taxon>Bacillati</taxon>
        <taxon>Actinomycetota</taxon>
        <taxon>Thermoleophilia</taxon>
        <taxon>Solirubrobacterales</taxon>
        <taxon>Solirubrobacteraceae</taxon>
        <taxon>Solirubrobacter</taxon>
    </lineage>
</organism>
<accession>A0A660LCY6</accession>
<proteinExistence type="inferred from homology"/>
<comment type="caution">
    <text evidence="11">The sequence shown here is derived from an EMBL/GenBank/DDBJ whole genome shotgun (WGS) entry which is preliminary data.</text>
</comment>
<evidence type="ECO:0000256" key="6">
    <source>
        <dbReference type="ARBA" id="ARBA00022989"/>
    </source>
</evidence>
<keyword evidence="7 9" id="KW-0472">Membrane</keyword>
<dbReference type="EMBL" id="RBIL01000001">
    <property type="protein sequence ID" value="RKQ92459.1"/>
    <property type="molecule type" value="Genomic_DNA"/>
</dbReference>
<name>A0A660LCY6_9ACTN</name>
<keyword evidence="3" id="KW-0813">Transport</keyword>
<feature type="transmembrane region" description="Helical" evidence="9">
    <location>
        <begin position="101"/>
        <end position="120"/>
    </location>
</feature>
<sequence>MEVIPRSYRRGMAADAREEAPEGAEPTEPPPPVPPARVEPVLVPRWVQLVLLPLAVVGAFMLLKAAGHVLLLFTIAGLIALLLNPLVALVQRARIPRGPSVAIVMVGVVAFITGVGFLLADPVSDQVSALQREIPGYVDDANGALADLQDWLDRRGVEVEIKQEGETALQTIGERLTGGAGEVVGFTRDAVQRLVEASIALILIIVLSIYMLIYGERIGSMTRALFPPGDGTPEDDFPTRVQGALFGYVRGQFLFSLIMGTSAGLMLYVLGSFGIFPEGKTYAVAFGAWFGIAELIPYIGPAIGGFPPVLIAALSDDPLDAVWLIIAFTALQQLEGHVVAPNVFGSALQLNPLLVIFALLLGGEIAGFIGAFIALPLAAIVRETVVYTHRHIRFQRWDLPAAEAPPPPAGEPCPECGEPIPRGAAECPACGTELGDSEHAVSASATAPG</sequence>
<keyword evidence="4" id="KW-1003">Cell membrane</keyword>
<dbReference type="InterPro" id="IPR002549">
    <property type="entry name" value="AI-2E-like"/>
</dbReference>
<keyword evidence="6 9" id="KW-1133">Transmembrane helix</keyword>
<comment type="subcellular location">
    <subcellularLocation>
        <location evidence="1">Cell membrane</location>
        <topology evidence="1">Multi-pass membrane protein</topology>
    </subcellularLocation>
</comment>
<keyword evidence="12" id="KW-1185">Reference proteome</keyword>
<evidence type="ECO:0000259" key="10">
    <source>
        <dbReference type="Pfam" id="PF13240"/>
    </source>
</evidence>
<dbReference type="PANTHER" id="PTHR21716">
    <property type="entry name" value="TRANSMEMBRANE PROTEIN"/>
    <property type="match status" value="1"/>
</dbReference>
<evidence type="ECO:0000256" key="4">
    <source>
        <dbReference type="ARBA" id="ARBA00022475"/>
    </source>
</evidence>